<sequence length="218" mass="24100">MAAREPLSTERVLRAALELADSGGTDGLTMRGLGQELGVEAMSLYKHVANKDAILDGIVDLVVGEIALPSPGDDWKQSMRRRGISAHEVLLRHPWACRLLMSRPNVGPAMLRYVDSTVGTLRQAGFSIELADHAWNAMDSHVYGFTLQKLTFPFEPQQYPEKAGTYLPQLPPGRYPYLTEMALYVMEGHYDGVHAFTFGLDLILDSLERLLAAQSQAT</sequence>
<evidence type="ECO:0000256" key="3">
    <source>
        <dbReference type="ARBA" id="ARBA00023125"/>
    </source>
</evidence>
<dbReference type="InterPro" id="IPR001647">
    <property type="entry name" value="HTH_TetR"/>
</dbReference>
<dbReference type="Pfam" id="PF02909">
    <property type="entry name" value="TetR_C_1"/>
    <property type="match status" value="1"/>
</dbReference>
<dbReference type="PRINTS" id="PR00400">
    <property type="entry name" value="TETREPRESSOR"/>
</dbReference>
<evidence type="ECO:0000256" key="2">
    <source>
        <dbReference type="ARBA" id="ARBA00023015"/>
    </source>
</evidence>
<keyword evidence="2" id="KW-0805">Transcription regulation</keyword>
<dbReference type="Pfam" id="PF00440">
    <property type="entry name" value="TetR_N"/>
    <property type="match status" value="1"/>
</dbReference>
<gene>
    <name evidence="7" type="ORF">FHR33_004901</name>
</gene>
<reference evidence="7 8" key="1">
    <citation type="submission" date="2020-08" db="EMBL/GenBank/DDBJ databases">
        <title>Sequencing the genomes of 1000 actinobacteria strains.</title>
        <authorList>
            <person name="Klenk H.-P."/>
        </authorList>
    </citation>
    <scope>NUCLEOTIDE SEQUENCE [LARGE SCALE GENOMIC DNA]</scope>
    <source>
        <strain evidence="7 8">DSM 44320</strain>
    </source>
</reference>
<evidence type="ECO:0000256" key="4">
    <source>
        <dbReference type="ARBA" id="ARBA00023163"/>
    </source>
</evidence>
<dbReference type="GO" id="GO:0045892">
    <property type="term" value="P:negative regulation of DNA-templated transcription"/>
    <property type="evidence" value="ECO:0007669"/>
    <property type="project" value="InterPro"/>
</dbReference>
<dbReference type="Gene3D" id="1.10.357.10">
    <property type="entry name" value="Tetracycline Repressor, domain 2"/>
    <property type="match status" value="1"/>
</dbReference>
<dbReference type="EMBL" id="JACIBV010000001">
    <property type="protein sequence ID" value="MBB3729041.1"/>
    <property type="molecule type" value="Genomic_DNA"/>
</dbReference>
<dbReference type="InterPro" id="IPR009057">
    <property type="entry name" value="Homeodomain-like_sf"/>
</dbReference>
<dbReference type="Proteomes" id="UP000579945">
    <property type="component" value="Unassembled WGS sequence"/>
</dbReference>
<evidence type="ECO:0000313" key="8">
    <source>
        <dbReference type="Proteomes" id="UP000579945"/>
    </source>
</evidence>
<proteinExistence type="predicted"/>
<dbReference type="Gene3D" id="1.10.10.60">
    <property type="entry name" value="Homeodomain-like"/>
    <property type="match status" value="1"/>
</dbReference>
<evidence type="ECO:0000259" key="6">
    <source>
        <dbReference type="PROSITE" id="PS50977"/>
    </source>
</evidence>
<dbReference type="SUPFAM" id="SSF48498">
    <property type="entry name" value="Tetracyclin repressor-like, C-terminal domain"/>
    <property type="match status" value="1"/>
</dbReference>
<feature type="DNA-binding region" description="H-T-H motif" evidence="5">
    <location>
        <begin position="29"/>
        <end position="48"/>
    </location>
</feature>
<evidence type="ECO:0000256" key="5">
    <source>
        <dbReference type="PROSITE-ProRule" id="PRU00335"/>
    </source>
</evidence>
<dbReference type="GO" id="GO:0003677">
    <property type="term" value="F:DNA binding"/>
    <property type="evidence" value="ECO:0007669"/>
    <property type="project" value="UniProtKB-UniRule"/>
</dbReference>
<feature type="domain" description="HTH tetR-type" evidence="6">
    <location>
        <begin position="6"/>
        <end position="66"/>
    </location>
</feature>
<keyword evidence="4" id="KW-0804">Transcription</keyword>
<evidence type="ECO:0000256" key="1">
    <source>
        <dbReference type="ARBA" id="ARBA00022491"/>
    </source>
</evidence>
<keyword evidence="3 5" id="KW-0238">DNA-binding</keyword>
<dbReference type="GeneID" id="95391243"/>
<name>A0A7W5V6T4_9ACTN</name>
<dbReference type="GO" id="GO:0046677">
    <property type="term" value="P:response to antibiotic"/>
    <property type="evidence" value="ECO:0007669"/>
    <property type="project" value="InterPro"/>
</dbReference>
<dbReference type="InterPro" id="IPR004111">
    <property type="entry name" value="Repressor_TetR_C"/>
</dbReference>
<dbReference type="InterPro" id="IPR036271">
    <property type="entry name" value="Tet_transcr_reg_TetR-rel_C_sf"/>
</dbReference>
<protein>
    <submittedName>
        <fullName evidence="7">AcrR family transcriptional regulator</fullName>
    </submittedName>
</protein>
<dbReference type="RefSeq" id="WP_183651775.1">
    <property type="nucleotide sequence ID" value="NZ_BAAAXX010000108.1"/>
</dbReference>
<keyword evidence="1" id="KW-0678">Repressor</keyword>
<organism evidence="7 8">
    <name type="scientific">Nonomuraea dietziae</name>
    <dbReference type="NCBI Taxonomy" id="65515"/>
    <lineage>
        <taxon>Bacteria</taxon>
        <taxon>Bacillati</taxon>
        <taxon>Actinomycetota</taxon>
        <taxon>Actinomycetes</taxon>
        <taxon>Streptosporangiales</taxon>
        <taxon>Streptosporangiaceae</taxon>
        <taxon>Nonomuraea</taxon>
    </lineage>
</organism>
<dbReference type="AlphaFoldDB" id="A0A7W5V6T4"/>
<dbReference type="PROSITE" id="PS50977">
    <property type="entry name" value="HTH_TETR_2"/>
    <property type="match status" value="1"/>
</dbReference>
<dbReference type="SUPFAM" id="SSF46689">
    <property type="entry name" value="Homeodomain-like"/>
    <property type="match status" value="1"/>
</dbReference>
<comment type="caution">
    <text evidence="7">The sequence shown here is derived from an EMBL/GenBank/DDBJ whole genome shotgun (WGS) entry which is preliminary data.</text>
</comment>
<accession>A0A7W5V6T4</accession>
<dbReference type="InterPro" id="IPR003012">
    <property type="entry name" value="Tet_transcr_reg_TetR"/>
</dbReference>
<evidence type="ECO:0000313" key="7">
    <source>
        <dbReference type="EMBL" id="MBB3729041.1"/>
    </source>
</evidence>
<keyword evidence="8" id="KW-1185">Reference proteome</keyword>